<keyword evidence="2 4" id="KW-0863">Zinc-finger</keyword>
<dbReference type="GO" id="GO:0008270">
    <property type="term" value="F:zinc ion binding"/>
    <property type="evidence" value="ECO:0007669"/>
    <property type="project" value="UniProtKB-KW"/>
</dbReference>
<dbReference type="Pfam" id="PF01753">
    <property type="entry name" value="zf-MYND"/>
    <property type="match status" value="1"/>
</dbReference>
<organism evidence="6 7">
    <name type="scientific">Discostella pseudostelligera</name>
    <dbReference type="NCBI Taxonomy" id="259834"/>
    <lineage>
        <taxon>Eukaryota</taxon>
        <taxon>Sar</taxon>
        <taxon>Stramenopiles</taxon>
        <taxon>Ochrophyta</taxon>
        <taxon>Bacillariophyta</taxon>
        <taxon>Coscinodiscophyceae</taxon>
        <taxon>Thalassiosirophycidae</taxon>
        <taxon>Stephanodiscales</taxon>
        <taxon>Stephanodiscaceae</taxon>
        <taxon>Discostella</taxon>
    </lineage>
</organism>
<accession>A0ABD3MKJ0</accession>
<protein>
    <recommendedName>
        <fullName evidence="5">MYND-type domain-containing protein</fullName>
    </recommendedName>
</protein>
<comment type="caution">
    <text evidence="6">The sequence shown here is derived from an EMBL/GenBank/DDBJ whole genome shotgun (WGS) entry which is preliminary data.</text>
</comment>
<dbReference type="SUPFAM" id="SSF144232">
    <property type="entry name" value="HIT/MYND zinc finger-like"/>
    <property type="match status" value="1"/>
</dbReference>
<proteinExistence type="predicted"/>
<sequence>MASDESTQPLPSVPDSISDVSAARTAATFQWSQVIELGYVESADGDGANVENEESVCFHCGKKACDDVDAVNSSRLLKCSRCQVASYCSRECQVANWKGGGGNGNIGHKFSCAAYKRVGNDMGIIYGDDKDTARQDILSRIRLYAYPFAICKTQRVGRGFLFLQSNSSLAVLSLPGPILSNGRRCKNQRSVLLHWLTMKEYDSEVCMDDFELAGVRKRLQEVVDNYDEKVEVPVLMRFRCGHVAVGSAPLVPDYNLCMVLGKDYEEVGDALQLNIDDM</sequence>
<name>A0ABD3MKJ0_9STRA</name>
<evidence type="ECO:0000256" key="1">
    <source>
        <dbReference type="ARBA" id="ARBA00022723"/>
    </source>
</evidence>
<dbReference type="EMBL" id="JALLBG020000103">
    <property type="protein sequence ID" value="KAL3764585.1"/>
    <property type="molecule type" value="Genomic_DNA"/>
</dbReference>
<dbReference type="InterPro" id="IPR002893">
    <property type="entry name" value="Znf_MYND"/>
</dbReference>
<dbReference type="Proteomes" id="UP001530293">
    <property type="component" value="Unassembled WGS sequence"/>
</dbReference>
<evidence type="ECO:0000256" key="2">
    <source>
        <dbReference type="ARBA" id="ARBA00022771"/>
    </source>
</evidence>
<evidence type="ECO:0000313" key="7">
    <source>
        <dbReference type="Proteomes" id="UP001530293"/>
    </source>
</evidence>
<evidence type="ECO:0000259" key="5">
    <source>
        <dbReference type="PROSITE" id="PS50865"/>
    </source>
</evidence>
<evidence type="ECO:0000256" key="3">
    <source>
        <dbReference type="ARBA" id="ARBA00022833"/>
    </source>
</evidence>
<dbReference type="Gene3D" id="6.10.140.2220">
    <property type="match status" value="1"/>
</dbReference>
<keyword evidence="7" id="KW-1185">Reference proteome</keyword>
<reference evidence="6 7" key="1">
    <citation type="submission" date="2024-10" db="EMBL/GenBank/DDBJ databases">
        <title>Updated reference genomes for cyclostephanoid diatoms.</title>
        <authorList>
            <person name="Roberts W.R."/>
            <person name="Alverson A.J."/>
        </authorList>
    </citation>
    <scope>NUCLEOTIDE SEQUENCE [LARGE SCALE GENOMIC DNA]</scope>
    <source>
        <strain evidence="6 7">AJA232-27</strain>
    </source>
</reference>
<feature type="domain" description="MYND-type" evidence="5">
    <location>
        <begin position="57"/>
        <end position="112"/>
    </location>
</feature>
<gene>
    <name evidence="6" type="ORF">ACHAWU_001493</name>
</gene>
<keyword evidence="3" id="KW-0862">Zinc</keyword>
<keyword evidence="1" id="KW-0479">Metal-binding</keyword>
<dbReference type="AlphaFoldDB" id="A0ABD3MKJ0"/>
<evidence type="ECO:0000256" key="4">
    <source>
        <dbReference type="PROSITE-ProRule" id="PRU00134"/>
    </source>
</evidence>
<evidence type="ECO:0000313" key="6">
    <source>
        <dbReference type="EMBL" id="KAL3764585.1"/>
    </source>
</evidence>
<dbReference type="PROSITE" id="PS50865">
    <property type="entry name" value="ZF_MYND_2"/>
    <property type="match status" value="1"/>
</dbReference>